<evidence type="ECO:0000256" key="5">
    <source>
        <dbReference type="ARBA" id="ARBA00022989"/>
    </source>
</evidence>
<feature type="transmembrane region" description="Helical" evidence="7">
    <location>
        <begin position="77"/>
        <end position="104"/>
    </location>
</feature>
<dbReference type="InterPro" id="IPR010656">
    <property type="entry name" value="DctM"/>
</dbReference>
<dbReference type="NCBIfam" id="TIGR00786">
    <property type="entry name" value="dctM"/>
    <property type="match status" value="1"/>
</dbReference>
<evidence type="ECO:0000256" key="7">
    <source>
        <dbReference type="SAM" id="Phobius"/>
    </source>
</evidence>
<feature type="transmembrane region" description="Helical" evidence="7">
    <location>
        <begin position="357"/>
        <end position="383"/>
    </location>
</feature>
<dbReference type="RefSeq" id="WP_134210982.1">
    <property type="nucleotide sequence ID" value="NZ_CP038015.1"/>
</dbReference>
<evidence type="ECO:0000313" key="9">
    <source>
        <dbReference type="EMBL" id="QBP42433.1"/>
    </source>
</evidence>
<feature type="transmembrane region" description="Helical" evidence="7">
    <location>
        <begin position="110"/>
        <end position="126"/>
    </location>
</feature>
<dbReference type="EMBL" id="CP038015">
    <property type="protein sequence ID" value="QBP42433.1"/>
    <property type="molecule type" value="Genomic_DNA"/>
</dbReference>
<evidence type="ECO:0000256" key="2">
    <source>
        <dbReference type="ARBA" id="ARBA00022475"/>
    </source>
</evidence>
<evidence type="ECO:0000256" key="6">
    <source>
        <dbReference type="ARBA" id="ARBA00023136"/>
    </source>
</evidence>
<keyword evidence="3" id="KW-0997">Cell inner membrane</keyword>
<dbReference type="GO" id="GO:0005886">
    <property type="term" value="C:plasma membrane"/>
    <property type="evidence" value="ECO:0007669"/>
    <property type="project" value="UniProtKB-SubCell"/>
</dbReference>
<dbReference type="Pfam" id="PF06808">
    <property type="entry name" value="DctM"/>
    <property type="match status" value="1"/>
</dbReference>
<evidence type="ECO:0000256" key="4">
    <source>
        <dbReference type="ARBA" id="ARBA00022692"/>
    </source>
</evidence>
<dbReference type="GO" id="GO:0022857">
    <property type="term" value="F:transmembrane transporter activity"/>
    <property type="evidence" value="ECO:0007669"/>
    <property type="project" value="TreeGrafter"/>
</dbReference>
<feature type="transmembrane region" description="Helical" evidence="7">
    <location>
        <begin position="395"/>
        <end position="423"/>
    </location>
</feature>
<feature type="transmembrane region" description="Helical" evidence="7">
    <location>
        <begin position="212"/>
        <end position="233"/>
    </location>
</feature>
<dbReference type="AlphaFoldDB" id="A0A4P7A190"/>
<evidence type="ECO:0000256" key="3">
    <source>
        <dbReference type="ARBA" id="ARBA00022519"/>
    </source>
</evidence>
<evidence type="ECO:0000256" key="1">
    <source>
        <dbReference type="ARBA" id="ARBA00004429"/>
    </source>
</evidence>
<evidence type="ECO:0000259" key="8">
    <source>
        <dbReference type="Pfam" id="PF06808"/>
    </source>
</evidence>
<feature type="transmembrane region" description="Helical" evidence="7">
    <location>
        <begin position="239"/>
        <end position="255"/>
    </location>
</feature>
<sequence>MAILLFVLLIVLFLINVPIAVALGLASALIFFIDGNVSLIVIMQRMFNSVDSFPLMAIPFFILAGKLMESGGISRRLIHLANVIFGRIKGGLAIVSIVACAFFAAISGSAAATTAAVGGLLIPAMVKKGYDKSFSTAVQAAGGTIGVMIPPSVPLVLYGVTAGVSVSSLFIAGILPGLLVVGSLIILVYVISLIKGYGGGEKFDFRDFFKALADSLLALLMPVIILGGIYGGIFTPTEAAVVAVVYGLIVGVVFYREIKIKDLMEIFSSSVVITAVIMFIIAGASVFGYFLTRQRIPAELTEAMLGVTTNWIIALLIINAILLICGAFLETSAAIIILTPILVPIVSALGIDLVHFGIIMIVNLAIGFITPPVGINLFVAANIAGTKFESLMKAIVPFIVIMVIDVIIISFIPSISLFLVGLAN</sequence>
<keyword evidence="10" id="KW-1185">Reference proteome</keyword>
<protein>
    <submittedName>
        <fullName evidence="9">TRAP transporter large permease</fullName>
    </submittedName>
</protein>
<evidence type="ECO:0000313" key="10">
    <source>
        <dbReference type="Proteomes" id="UP000294292"/>
    </source>
</evidence>
<dbReference type="PIRSF" id="PIRSF006066">
    <property type="entry name" value="HI0050"/>
    <property type="match status" value="1"/>
</dbReference>
<keyword evidence="6 7" id="KW-0472">Membrane</keyword>
<feature type="transmembrane region" description="Helical" evidence="7">
    <location>
        <begin position="267"/>
        <end position="291"/>
    </location>
</feature>
<dbReference type="PANTHER" id="PTHR33362:SF5">
    <property type="entry name" value="C4-DICARBOXYLATE TRAP TRANSPORTER LARGE PERMEASE PROTEIN DCTM"/>
    <property type="match status" value="1"/>
</dbReference>
<dbReference type="InterPro" id="IPR004681">
    <property type="entry name" value="TRAP_DctM"/>
</dbReference>
<dbReference type="OrthoDB" id="9785600at2"/>
<name>A0A4P7A190_9BACL</name>
<dbReference type="PANTHER" id="PTHR33362">
    <property type="entry name" value="SIALIC ACID TRAP TRANSPORTER PERMEASE PROTEIN SIAT-RELATED"/>
    <property type="match status" value="1"/>
</dbReference>
<gene>
    <name evidence="9" type="ORF">E2636_15305</name>
</gene>
<feature type="transmembrane region" description="Helical" evidence="7">
    <location>
        <begin position="334"/>
        <end position="351"/>
    </location>
</feature>
<feature type="transmembrane region" description="Helical" evidence="7">
    <location>
        <begin position="166"/>
        <end position="191"/>
    </location>
</feature>
<reference evidence="9 10" key="1">
    <citation type="submission" date="2019-03" db="EMBL/GenBank/DDBJ databases">
        <title>Complete genome sequence of Paenisporosarcina antarctica CGMCC 1.6503T.</title>
        <authorList>
            <person name="Rong J.-C."/>
            <person name="Chi N.-Y."/>
            <person name="Zhang Q.-F."/>
        </authorList>
    </citation>
    <scope>NUCLEOTIDE SEQUENCE [LARGE SCALE GENOMIC DNA]</scope>
    <source>
        <strain evidence="9 10">CGMCC 1.6503</strain>
    </source>
</reference>
<keyword evidence="4 7" id="KW-0812">Transmembrane</keyword>
<feature type="transmembrane region" description="Helical" evidence="7">
    <location>
        <begin position="138"/>
        <end position="160"/>
    </location>
</feature>
<feature type="domain" description="TRAP C4-dicarboxylate transport system permease DctM subunit" evidence="8">
    <location>
        <begin position="6"/>
        <end position="415"/>
    </location>
</feature>
<feature type="transmembrane region" description="Helical" evidence="7">
    <location>
        <begin position="46"/>
        <end position="65"/>
    </location>
</feature>
<keyword evidence="5 7" id="KW-1133">Transmembrane helix</keyword>
<dbReference type="Proteomes" id="UP000294292">
    <property type="component" value="Chromosome"/>
</dbReference>
<accession>A0A4P7A190</accession>
<comment type="subcellular location">
    <subcellularLocation>
        <location evidence="1">Cell inner membrane</location>
        <topology evidence="1">Multi-pass membrane protein</topology>
    </subcellularLocation>
</comment>
<organism evidence="9 10">
    <name type="scientific">Paenisporosarcina antarctica</name>
    <dbReference type="NCBI Taxonomy" id="417367"/>
    <lineage>
        <taxon>Bacteria</taxon>
        <taxon>Bacillati</taxon>
        <taxon>Bacillota</taxon>
        <taxon>Bacilli</taxon>
        <taxon>Bacillales</taxon>
        <taxon>Caryophanaceae</taxon>
        <taxon>Paenisporosarcina</taxon>
    </lineage>
</organism>
<feature type="transmembrane region" description="Helical" evidence="7">
    <location>
        <begin position="311"/>
        <end position="329"/>
    </location>
</feature>
<keyword evidence="2" id="KW-1003">Cell membrane</keyword>
<dbReference type="KEGG" id="panc:E2636_15305"/>
<proteinExistence type="predicted"/>